<protein>
    <submittedName>
        <fullName evidence="2">Glycosyl transferase family 2</fullName>
    </submittedName>
</protein>
<organism evidence="2 3">
    <name type="scientific">Pseudodesulfovibrio sediminis</name>
    <dbReference type="NCBI Taxonomy" id="2810563"/>
    <lineage>
        <taxon>Bacteria</taxon>
        <taxon>Pseudomonadati</taxon>
        <taxon>Thermodesulfobacteriota</taxon>
        <taxon>Desulfovibrionia</taxon>
        <taxon>Desulfovibrionales</taxon>
        <taxon>Desulfovibrionaceae</taxon>
    </lineage>
</organism>
<feature type="domain" description="Glycosyltransferase 2-like" evidence="1">
    <location>
        <begin position="10"/>
        <end position="122"/>
    </location>
</feature>
<evidence type="ECO:0000259" key="1">
    <source>
        <dbReference type="Pfam" id="PF00535"/>
    </source>
</evidence>
<dbReference type="SUPFAM" id="SSF53448">
    <property type="entry name" value="Nucleotide-diphospho-sugar transferases"/>
    <property type="match status" value="1"/>
</dbReference>
<dbReference type="RefSeq" id="WP_229591634.1">
    <property type="nucleotide sequence ID" value="NZ_AP024485.1"/>
</dbReference>
<dbReference type="Proteomes" id="UP001053296">
    <property type="component" value="Chromosome"/>
</dbReference>
<gene>
    <name evidence="2" type="ORF">PSDVSF_29120</name>
</gene>
<dbReference type="EMBL" id="AP024485">
    <property type="protein sequence ID" value="BCS89670.1"/>
    <property type="molecule type" value="Genomic_DNA"/>
</dbReference>
<dbReference type="Gene3D" id="3.90.550.10">
    <property type="entry name" value="Spore Coat Polysaccharide Biosynthesis Protein SpsA, Chain A"/>
    <property type="match status" value="1"/>
</dbReference>
<keyword evidence="2" id="KW-0808">Transferase</keyword>
<dbReference type="GO" id="GO:0016740">
    <property type="term" value="F:transferase activity"/>
    <property type="evidence" value="ECO:0007669"/>
    <property type="project" value="UniProtKB-KW"/>
</dbReference>
<dbReference type="InterPro" id="IPR029044">
    <property type="entry name" value="Nucleotide-diphossugar_trans"/>
</dbReference>
<dbReference type="InterPro" id="IPR001173">
    <property type="entry name" value="Glyco_trans_2-like"/>
</dbReference>
<evidence type="ECO:0000313" key="2">
    <source>
        <dbReference type="EMBL" id="BCS89670.1"/>
    </source>
</evidence>
<accession>A0ABM7P9B5</accession>
<proteinExistence type="predicted"/>
<name>A0ABM7P9B5_9BACT</name>
<dbReference type="Pfam" id="PF00535">
    <property type="entry name" value="Glycos_transf_2"/>
    <property type="match status" value="1"/>
</dbReference>
<evidence type="ECO:0000313" key="3">
    <source>
        <dbReference type="Proteomes" id="UP001053296"/>
    </source>
</evidence>
<dbReference type="CDD" id="cd00761">
    <property type="entry name" value="Glyco_tranf_GTA_type"/>
    <property type="match status" value="1"/>
</dbReference>
<sequence length="248" mass="27660">MAKDGGILFSVIIPSTGNRPKALQKAVTSLEDAARFAGLETGQVEILIGFDGVRGKAPTSAYPVRVFNLPRDNDWGNGIRNMLLKIATGEKVIFLDDDNVLKQYALNLYLRHFDAEMIIGRIDTQLAFNTPFLPVFDSGSLVRQGNIDPLCLCLSRRLVVDRCGGWQYCGKYEADYLNILNWHRRTHSVTVLEDVVGVYDAGRSLDNSALSRRQMDMLDRLASERNVSVPELKRPVTESLTFAQPVQA</sequence>
<keyword evidence="3" id="KW-1185">Reference proteome</keyword>
<reference evidence="2" key="1">
    <citation type="journal article" date="2022" name="Arch. Microbiol.">
        <title>Pseudodesulfovibrio sediminis sp. nov., a mesophilic and neutrophilic sulfate-reducing bacterium isolated from sediment of a brackish lake.</title>
        <authorList>
            <person name="Takahashi A."/>
            <person name="Kojima H."/>
            <person name="Watanabe M."/>
            <person name="Fukui M."/>
        </authorList>
    </citation>
    <scope>NUCLEOTIDE SEQUENCE</scope>
    <source>
        <strain evidence="2">SF6</strain>
    </source>
</reference>